<feature type="transmembrane region" description="Helical" evidence="1">
    <location>
        <begin position="29"/>
        <end position="47"/>
    </location>
</feature>
<dbReference type="OrthoDB" id="1122768at2"/>
<keyword evidence="1" id="KW-1133">Transmembrane helix</keyword>
<accession>A1ZY17</accession>
<evidence type="ECO:0000313" key="3">
    <source>
        <dbReference type="Proteomes" id="UP000004095"/>
    </source>
</evidence>
<feature type="transmembrane region" description="Helical" evidence="1">
    <location>
        <begin position="91"/>
        <end position="110"/>
    </location>
</feature>
<gene>
    <name evidence="2" type="ORF">M23134_05556</name>
</gene>
<evidence type="ECO:0000256" key="1">
    <source>
        <dbReference type="SAM" id="Phobius"/>
    </source>
</evidence>
<keyword evidence="3" id="KW-1185">Reference proteome</keyword>
<name>A1ZY17_MICM2</name>
<reference evidence="2 3" key="1">
    <citation type="submission" date="2007-01" db="EMBL/GenBank/DDBJ databases">
        <authorList>
            <person name="Haygood M."/>
            <person name="Podell S."/>
            <person name="Anderson C."/>
            <person name="Hopkinson B."/>
            <person name="Roe K."/>
            <person name="Barbeau K."/>
            <person name="Gaasterland T."/>
            <person name="Ferriera S."/>
            <person name="Johnson J."/>
            <person name="Kravitz S."/>
            <person name="Beeson K."/>
            <person name="Sutton G."/>
            <person name="Rogers Y.-H."/>
            <person name="Friedman R."/>
            <person name="Frazier M."/>
            <person name="Venter J.C."/>
        </authorList>
    </citation>
    <scope>NUCLEOTIDE SEQUENCE [LARGE SCALE GENOMIC DNA]</scope>
    <source>
        <strain evidence="2 3">ATCC 23134</strain>
    </source>
</reference>
<feature type="transmembrane region" description="Helical" evidence="1">
    <location>
        <begin position="54"/>
        <end position="71"/>
    </location>
</feature>
<keyword evidence="1" id="KW-0812">Transmembrane</keyword>
<proteinExistence type="predicted"/>
<dbReference type="Proteomes" id="UP000004095">
    <property type="component" value="Unassembled WGS sequence"/>
</dbReference>
<dbReference type="InterPro" id="IPR025250">
    <property type="entry name" value="DUF4199"/>
</dbReference>
<sequence>MEEYSDRDQYGDNYEEMEPYTVKSAGLKYGLYLGVVSIVLSVLQFMAMGGSGSYILMGASVLIAVIAIVFAHNEFKRNNEGFMSYGEGLGIGVLVSIISGTISGAFGILYRTVIDPNFNQKVLESTRRTLEDAGTYNEAQIEQVLEMSQKFSTPGVSLLIALLSSAIVGLLMSLIISAITKNTRPMFD</sequence>
<dbReference type="RefSeq" id="WP_002704250.1">
    <property type="nucleotide sequence ID" value="NZ_AAWS01000062.1"/>
</dbReference>
<organism evidence="2 3">
    <name type="scientific">Microscilla marina ATCC 23134</name>
    <dbReference type="NCBI Taxonomy" id="313606"/>
    <lineage>
        <taxon>Bacteria</taxon>
        <taxon>Pseudomonadati</taxon>
        <taxon>Bacteroidota</taxon>
        <taxon>Cytophagia</taxon>
        <taxon>Cytophagales</taxon>
        <taxon>Microscillaceae</taxon>
        <taxon>Microscilla</taxon>
    </lineage>
</organism>
<evidence type="ECO:0008006" key="4">
    <source>
        <dbReference type="Google" id="ProtNLM"/>
    </source>
</evidence>
<comment type="caution">
    <text evidence="2">The sequence shown here is derived from an EMBL/GenBank/DDBJ whole genome shotgun (WGS) entry which is preliminary data.</text>
</comment>
<evidence type="ECO:0000313" key="2">
    <source>
        <dbReference type="EMBL" id="EAY24754.1"/>
    </source>
</evidence>
<keyword evidence="1" id="KW-0472">Membrane</keyword>
<feature type="transmembrane region" description="Helical" evidence="1">
    <location>
        <begin position="156"/>
        <end position="179"/>
    </location>
</feature>
<dbReference type="AlphaFoldDB" id="A1ZY17"/>
<dbReference type="EMBL" id="AAWS01000062">
    <property type="protein sequence ID" value="EAY24754.1"/>
    <property type="molecule type" value="Genomic_DNA"/>
</dbReference>
<dbReference type="eggNOG" id="ENOG5031WK9">
    <property type="taxonomic scope" value="Bacteria"/>
</dbReference>
<protein>
    <recommendedName>
        <fullName evidence="4">DUF4199 domain-containing protein</fullName>
    </recommendedName>
</protein>
<dbReference type="Pfam" id="PF13858">
    <property type="entry name" value="DUF4199"/>
    <property type="match status" value="1"/>
</dbReference>